<evidence type="ECO:0000313" key="2">
    <source>
        <dbReference type="Proteomes" id="UP000557872"/>
    </source>
</evidence>
<organism evidence="1 2">
    <name type="scientific">Oceaniferula marina</name>
    <dbReference type="NCBI Taxonomy" id="2748318"/>
    <lineage>
        <taxon>Bacteria</taxon>
        <taxon>Pseudomonadati</taxon>
        <taxon>Verrucomicrobiota</taxon>
        <taxon>Verrucomicrobiia</taxon>
        <taxon>Verrucomicrobiales</taxon>
        <taxon>Verrucomicrobiaceae</taxon>
        <taxon>Oceaniferula</taxon>
    </lineage>
</organism>
<proteinExistence type="predicted"/>
<accession>A0A851GJE3</accession>
<dbReference type="Proteomes" id="UP000557872">
    <property type="component" value="Unassembled WGS sequence"/>
</dbReference>
<reference evidence="1 2" key="1">
    <citation type="submission" date="2020-07" db="EMBL/GenBank/DDBJ databases">
        <title>Roseicoccus Jingziensis gen. nov., sp. nov., isolated from coastal seawater.</title>
        <authorList>
            <person name="Feng X."/>
        </authorList>
    </citation>
    <scope>NUCLEOTIDE SEQUENCE [LARGE SCALE GENOMIC DNA]</scope>
    <source>
        <strain evidence="1 2">N1E253</strain>
    </source>
</reference>
<evidence type="ECO:0000313" key="1">
    <source>
        <dbReference type="EMBL" id="NWK54314.1"/>
    </source>
</evidence>
<dbReference type="EMBL" id="JACBAZ010000001">
    <property type="protein sequence ID" value="NWK54314.1"/>
    <property type="molecule type" value="Genomic_DNA"/>
</dbReference>
<name>A0A851GJE3_9BACT</name>
<dbReference type="AlphaFoldDB" id="A0A851GJE3"/>
<gene>
    <name evidence="1" type="ORF">HW115_01730</name>
</gene>
<sequence length="97" mass="10687">MTIKQRTALAAVAKGCTYKEAARAAGYKNLETVWQICNSNEGKAYLRAIAKNIDAETVYSVRERIADLRTLARVHLFTNPKTALACVREANKLAKCG</sequence>
<keyword evidence="2" id="KW-1185">Reference proteome</keyword>
<protein>
    <submittedName>
        <fullName evidence="1">Uncharacterized protein</fullName>
    </submittedName>
</protein>
<dbReference type="RefSeq" id="WP_178930850.1">
    <property type="nucleotide sequence ID" value="NZ_JACBAZ010000001.1"/>
</dbReference>
<comment type="caution">
    <text evidence="1">The sequence shown here is derived from an EMBL/GenBank/DDBJ whole genome shotgun (WGS) entry which is preliminary data.</text>
</comment>